<comment type="subcellular location">
    <subcellularLocation>
        <location evidence="1">Cytoplasm</location>
        <location evidence="1">Cytosol</location>
    </subcellularLocation>
</comment>
<evidence type="ECO:0000256" key="4">
    <source>
        <dbReference type="ARBA" id="ARBA00022540"/>
    </source>
</evidence>
<dbReference type="PANTHER" id="PTHR45860">
    <property type="entry name" value="TRANSLATION INITIATION FACTOR EIF-2B SUBUNIT ALPHA"/>
    <property type="match status" value="1"/>
</dbReference>
<dbReference type="Proteomes" id="UP001165060">
    <property type="component" value="Unassembled WGS sequence"/>
</dbReference>
<organism evidence="10 11">
    <name type="scientific">Tetraparma gracilis</name>
    <dbReference type="NCBI Taxonomy" id="2962635"/>
    <lineage>
        <taxon>Eukaryota</taxon>
        <taxon>Sar</taxon>
        <taxon>Stramenopiles</taxon>
        <taxon>Ochrophyta</taxon>
        <taxon>Bolidophyceae</taxon>
        <taxon>Parmales</taxon>
        <taxon>Triparmaceae</taxon>
        <taxon>Tetraparma</taxon>
    </lineage>
</organism>
<dbReference type="Gene3D" id="1.20.120.1070">
    <property type="entry name" value="Translation initiation factor eIF-2B, N-terminal domain"/>
    <property type="match status" value="1"/>
</dbReference>
<protein>
    <recommendedName>
        <fullName evidence="6">Translation initiation factor eIF2B subunit alpha</fullName>
    </recommendedName>
    <alternativeName>
        <fullName evidence="7">eIF2B GDP-GTP exchange factor subunit alpha</fullName>
    </alternativeName>
</protein>
<keyword evidence="3" id="KW-0963">Cytoplasm</keyword>
<comment type="caution">
    <text evidence="10">The sequence shown here is derived from an EMBL/GenBank/DDBJ whole genome shotgun (WGS) entry which is preliminary data.</text>
</comment>
<evidence type="ECO:0000256" key="9">
    <source>
        <dbReference type="RuleBase" id="RU003814"/>
    </source>
</evidence>
<dbReference type="PANTHER" id="PTHR45860:SF1">
    <property type="entry name" value="TRANSLATION INITIATION FACTOR EIF-2B SUBUNIT ALPHA"/>
    <property type="match status" value="1"/>
</dbReference>
<dbReference type="InterPro" id="IPR037171">
    <property type="entry name" value="NagB/RpiA_transferase-like"/>
</dbReference>
<reference evidence="10 11" key="1">
    <citation type="journal article" date="2023" name="Commun. Biol.">
        <title>Genome analysis of Parmales, the sister group of diatoms, reveals the evolutionary specialization of diatoms from phago-mixotrophs to photoautotrophs.</title>
        <authorList>
            <person name="Ban H."/>
            <person name="Sato S."/>
            <person name="Yoshikawa S."/>
            <person name="Yamada K."/>
            <person name="Nakamura Y."/>
            <person name="Ichinomiya M."/>
            <person name="Sato N."/>
            <person name="Blanc-Mathieu R."/>
            <person name="Endo H."/>
            <person name="Kuwata A."/>
            <person name="Ogata H."/>
        </authorList>
    </citation>
    <scope>NUCLEOTIDE SEQUENCE [LARGE SCALE GENOMIC DNA]</scope>
</reference>
<comment type="subunit">
    <text evidence="8">Component of the translation initiation factor 2B (eIF2B) complex which is a heterodecamer of two sets of five different subunits: alpha, beta, gamma, delta and epsilon. Subunits alpha, beta and delta comprise a regulatory subcomplex and subunits epsilon and gamma comprise a catalytic subcomplex. Within the complex, the hexameric regulatory complex resides at the center, with the two heterodimeric catalytic subcomplexes bound on opposite sides.</text>
</comment>
<evidence type="ECO:0000256" key="3">
    <source>
        <dbReference type="ARBA" id="ARBA00022490"/>
    </source>
</evidence>
<evidence type="ECO:0000313" key="11">
    <source>
        <dbReference type="Proteomes" id="UP001165060"/>
    </source>
</evidence>
<dbReference type="InterPro" id="IPR042529">
    <property type="entry name" value="IF_2B-like_C"/>
</dbReference>
<evidence type="ECO:0000256" key="8">
    <source>
        <dbReference type="ARBA" id="ARBA00046432"/>
    </source>
</evidence>
<evidence type="ECO:0000256" key="5">
    <source>
        <dbReference type="ARBA" id="ARBA00022917"/>
    </source>
</evidence>
<keyword evidence="5" id="KW-0648">Protein biosynthesis</keyword>
<dbReference type="Pfam" id="PF01008">
    <property type="entry name" value="IF-2B"/>
    <property type="match status" value="1"/>
</dbReference>
<evidence type="ECO:0000256" key="2">
    <source>
        <dbReference type="ARBA" id="ARBA00007251"/>
    </source>
</evidence>
<keyword evidence="4" id="KW-0396">Initiation factor</keyword>
<evidence type="ECO:0000256" key="7">
    <source>
        <dbReference type="ARBA" id="ARBA00044236"/>
    </source>
</evidence>
<accession>A0ABQ6NEC6</accession>
<dbReference type="SUPFAM" id="SSF100950">
    <property type="entry name" value="NagB/RpiA/CoA transferase-like"/>
    <property type="match status" value="1"/>
</dbReference>
<evidence type="ECO:0000313" key="10">
    <source>
        <dbReference type="EMBL" id="GMI58714.1"/>
    </source>
</evidence>
<sequence>MSSPVTADLLSILAETNGYGTDGKLDTDSVLESVALPIAAMKVLLNVIKRSPSTTMMGLQAELTQASAEMLDFSANTEVCGFKSQIPLSSGCQLFLRYVTRSQLEFPDFERCKQQILLRGEAFAGLSMAARNKIAMHGSPFVRDGQTVLVHGYSRVVSSLLIKASRVHKKNFEIVVLEGRPDGGGAKAAKLYRQAGIPVTVVLDLAMGYVMEKADLVVVGAEGVVENGGIVNKIGTFPLAICAHALSVPFYVAAESYKFARLFPLNQADLPKIAIQEELKMFDTTTPTPLEITMEPGMVRNTPVDYTPAKYITLLWTDLGVLTPSAVSDELIRLYQ</sequence>
<dbReference type="InterPro" id="IPR042528">
    <property type="entry name" value="elF-2B_alpha_N"/>
</dbReference>
<evidence type="ECO:0000256" key="1">
    <source>
        <dbReference type="ARBA" id="ARBA00004514"/>
    </source>
</evidence>
<gene>
    <name evidence="10" type="ORF">TeGR_g12786</name>
</gene>
<dbReference type="Gene3D" id="3.40.50.10470">
    <property type="entry name" value="Translation initiation factor eif-2b, domain 2"/>
    <property type="match status" value="1"/>
</dbReference>
<dbReference type="InterPro" id="IPR051501">
    <property type="entry name" value="eIF2B_alpha/beta/delta"/>
</dbReference>
<keyword evidence="11" id="KW-1185">Reference proteome</keyword>
<proteinExistence type="inferred from homology"/>
<comment type="similarity">
    <text evidence="2 9">Belongs to the eIF-2B alpha/beta/delta subunits family.</text>
</comment>
<name>A0ABQ6NEC6_9STRA</name>
<dbReference type="EMBL" id="BRYB01006484">
    <property type="protein sequence ID" value="GMI58714.1"/>
    <property type="molecule type" value="Genomic_DNA"/>
</dbReference>
<dbReference type="InterPro" id="IPR000649">
    <property type="entry name" value="IF-2B-related"/>
</dbReference>
<evidence type="ECO:0000256" key="6">
    <source>
        <dbReference type="ARBA" id="ARBA00044208"/>
    </source>
</evidence>